<evidence type="ECO:0000313" key="2">
    <source>
        <dbReference type="EMBL" id="KAF3031248.1"/>
    </source>
</evidence>
<feature type="compositionally biased region" description="Polar residues" evidence="1">
    <location>
        <begin position="37"/>
        <end position="48"/>
    </location>
</feature>
<keyword evidence="3" id="KW-1185">Reference proteome</keyword>
<accession>A0A9P5BUZ0</accession>
<reference evidence="2" key="1">
    <citation type="submission" date="2019-04" db="EMBL/GenBank/DDBJ databases">
        <title>Sequencing of skin fungus with MAO and IRED activity.</title>
        <authorList>
            <person name="Marsaioli A.J."/>
            <person name="Bonatto J.M.C."/>
            <person name="Reis Junior O."/>
        </authorList>
    </citation>
    <scope>NUCLEOTIDE SEQUENCE</scope>
    <source>
        <strain evidence="2">28M1</strain>
    </source>
</reference>
<proteinExistence type="predicted"/>
<sequence length="152" mass="16188">MTAKRYVYMEIKGLETAYPYCCSPTCTLQPAATTIQRPRSRLTTSAPSRTAPVPRPADEAGYQSTLSAHEVSLLLNVVPVVTMASNGATVSAAVQEQPAGPSAAIPNGGYGWTVVFCCAFITFWYNSIIGCWGVLQAALLDSTLSAVESKDY</sequence>
<evidence type="ECO:0000256" key="1">
    <source>
        <dbReference type="SAM" id="MobiDB-lite"/>
    </source>
</evidence>
<dbReference type="AlphaFoldDB" id="A0A9P5BUZ0"/>
<dbReference type="Proteomes" id="UP000758155">
    <property type="component" value="Unassembled WGS sequence"/>
</dbReference>
<comment type="caution">
    <text evidence="2">The sequence shown here is derived from an EMBL/GenBank/DDBJ whole genome shotgun (WGS) entry which is preliminary data.</text>
</comment>
<name>A0A9P5BUZ0_9PLEO</name>
<gene>
    <name evidence="2" type="ORF">E8E12_000534</name>
</gene>
<dbReference type="OrthoDB" id="6499973at2759"/>
<evidence type="ECO:0000313" key="3">
    <source>
        <dbReference type="Proteomes" id="UP000758155"/>
    </source>
</evidence>
<organism evidence="2 3">
    <name type="scientific">Didymella heteroderae</name>
    <dbReference type="NCBI Taxonomy" id="1769908"/>
    <lineage>
        <taxon>Eukaryota</taxon>
        <taxon>Fungi</taxon>
        <taxon>Dikarya</taxon>
        <taxon>Ascomycota</taxon>
        <taxon>Pezizomycotina</taxon>
        <taxon>Dothideomycetes</taxon>
        <taxon>Pleosporomycetidae</taxon>
        <taxon>Pleosporales</taxon>
        <taxon>Pleosporineae</taxon>
        <taxon>Didymellaceae</taxon>
        <taxon>Didymella</taxon>
    </lineage>
</organism>
<protein>
    <submittedName>
        <fullName evidence="2">Uncharacterized protein</fullName>
    </submittedName>
</protein>
<dbReference type="EMBL" id="SWKV01000175">
    <property type="protein sequence ID" value="KAF3031248.1"/>
    <property type="molecule type" value="Genomic_DNA"/>
</dbReference>
<feature type="region of interest" description="Disordered" evidence="1">
    <location>
        <begin position="37"/>
        <end position="59"/>
    </location>
</feature>